<feature type="domain" description="EamA" evidence="7">
    <location>
        <begin position="164"/>
        <end position="288"/>
    </location>
</feature>
<dbReference type="SUPFAM" id="SSF103481">
    <property type="entry name" value="Multidrug resistance efflux transporter EmrE"/>
    <property type="match status" value="2"/>
</dbReference>
<dbReference type="GO" id="GO:0016020">
    <property type="term" value="C:membrane"/>
    <property type="evidence" value="ECO:0007669"/>
    <property type="project" value="UniProtKB-SubCell"/>
</dbReference>
<protein>
    <submittedName>
        <fullName evidence="8">EamA domain-containing membrane protein RarD</fullName>
    </submittedName>
</protein>
<feature type="transmembrane region" description="Helical" evidence="6">
    <location>
        <begin position="134"/>
        <end position="153"/>
    </location>
</feature>
<dbReference type="AlphaFoldDB" id="A0A2W7IML1"/>
<keyword evidence="4 6" id="KW-1133">Transmembrane helix</keyword>
<proteinExistence type="inferred from homology"/>
<comment type="subcellular location">
    <subcellularLocation>
        <location evidence="1">Membrane</location>
        <topology evidence="1">Multi-pass membrane protein</topology>
    </subcellularLocation>
</comment>
<keyword evidence="9" id="KW-1185">Reference proteome</keyword>
<feature type="transmembrane region" description="Helical" evidence="6">
    <location>
        <begin position="276"/>
        <end position="293"/>
    </location>
</feature>
<keyword evidence="3 6" id="KW-0812">Transmembrane</keyword>
<reference evidence="8 9" key="1">
    <citation type="submission" date="2018-06" db="EMBL/GenBank/DDBJ databases">
        <title>Genomic Encyclopedia of Archaeal and Bacterial Type Strains, Phase II (KMG-II): from individual species to whole genera.</title>
        <authorList>
            <person name="Goeker M."/>
        </authorList>
    </citation>
    <scope>NUCLEOTIDE SEQUENCE [LARGE SCALE GENOMIC DNA]</scope>
    <source>
        <strain evidence="8 9">DSM 24525</strain>
    </source>
</reference>
<dbReference type="InterPro" id="IPR037185">
    <property type="entry name" value="EmrE-like"/>
</dbReference>
<organism evidence="8 9">
    <name type="scientific">Humitalea rosea</name>
    <dbReference type="NCBI Taxonomy" id="990373"/>
    <lineage>
        <taxon>Bacteria</taxon>
        <taxon>Pseudomonadati</taxon>
        <taxon>Pseudomonadota</taxon>
        <taxon>Alphaproteobacteria</taxon>
        <taxon>Acetobacterales</taxon>
        <taxon>Roseomonadaceae</taxon>
        <taxon>Humitalea</taxon>
    </lineage>
</organism>
<sequence>MAATLAPRRHDPRRGALLMLCACALFILMGATIKGLAGRVHWAEIMFFRCAVSVPLVVLLAASRGQVNFATRRIGGHIGRAFSGTLAMTCSFFSLTVLPLAEQTALTYSTPLFVTLLAIPFLGERPGAARWTAVLVGFCGILVIALGQGAFLVSGPRDVLYLLGFGAAVTHGLFSAITTMLVRSLSATEKSTTIVLWQSLLMSLLIALALPFVWVTPGLGDLALLVCIGLLGGVAQLLLTEAWASAQVSAVAPFSYTALLWAALFGWIAWGEMPGVWTWAGAGLIVLAGLAMLRSELAGRRNAT</sequence>
<feature type="transmembrane region" description="Helical" evidence="6">
    <location>
        <begin position="40"/>
        <end position="61"/>
    </location>
</feature>
<evidence type="ECO:0000259" key="7">
    <source>
        <dbReference type="Pfam" id="PF00892"/>
    </source>
</evidence>
<accession>A0A2W7IML1</accession>
<dbReference type="Pfam" id="PF00892">
    <property type="entry name" value="EamA"/>
    <property type="match status" value="2"/>
</dbReference>
<evidence type="ECO:0000313" key="8">
    <source>
        <dbReference type="EMBL" id="PZW39853.1"/>
    </source>
</evidence>
<evidence type="ECO:0000256" key="1">
    <source>
        <dbReference type="ARBA" id="ARBA00004141"/>
    </source>
</evidence>
<feature type="transmembrane region" description="Helical" evidence="6">
    <location>
        <begin position="105"/>
        <end position="122"/>
    </location>
</feature>
<feature type="transmembrane region" description="Helical" evidence="6">
    <location>
        <begin position="81"/>
        <end position="99"/>
    </location>
</feature>
<name>A0A2W7IML1_9PROT</name>
<dbReference type="Proteomes" id="UP000249688">
    <property type="component" value="Unassembled WGS sequence"/>
</dbReference>
<feature type="transmembrane region" description="Helical" evidence="6">
    <location>
        <begin position="159"/>
        <end position="182"/>
    </location>
</feature>
<dbReference type="PANTHER" id="PTHR22911">
    <property type="entry name" value="ACYL-MALONYL CONDENSING ENZYME-RELATED"/>
    <property type="match status" value="1"/>
</dbReference>
<dbReference type="OrthoDB" id="9812899at2"/>
<evidence type="ECO:0000256" key="2">
    <source>
        <dbReference type="ARBA" id="ARBA00009853"/>
    </source>
</evidence>
<evidence type="ECO:0000256" key="5">
    <source>
        <dbReference type="ARBA" id="ARBA00023136"/>
    </source>
</evidence>
<gene>
    <name evidence="8" type="ORF">C8P66_12756</name>
</gene>
<keyword evidence="5 6" id="KW-0472">Membrane</keyword>
<evidence type="ECO:0000256" key="3">
    <source>
        <dbReference type="ARBA" id="ARBA00022692"/>
    </source>
</evidence>
<feature type="transmembrane region" description="Helical" evidence="6">
    <location>
        <begin position="222"/>
        <end position="239"/>
    </location>
</feature>
<evidence type="ECO:0000313" key="9">
    <source>
        <dbReference type="Proteomes" id="UP000249688"/>
    </source>
</evidence>
<feature type="transmembrane region" description="Helical" evidence="6">
    <location>
        <begin position="194"/>
        <end position="216"/>
    </location>
</feature>
<feature type="transmembrane region" description="Helical" evidence="6">
    <location>
        <begin position="251"/>
        <end position="270"/>
    </location>
</feature>
<feature type="domain" description="EamA" evidence="7">
    <location>
        <begin position="14"/>
        <end position="145"/>
    </location>
</feature>
<dbReference type="PANTHER" id="PTHR22911:SF6">
    <property type="entry name" value="SOLUTE CARRIER FAMILY 35 MEMBER G1"/>
    <property type="match status" value="1"/>
</dbReference>
<comment type="similarity">
    <text evidence="2">Belongs to the drug/metabolite transporter (DMT) superfamily. 10 TMS drug/metabolite exporter (DME) (TC 2.A.7.3) family.</text>
</comment>
<dbReference type="RefSeq" id="WP_111399961.1">
    <property type="nucleotide sequence ID" value="NZ_QKYU01000027.1"/>
</dbReference>
<evidence type="ECO:0000256" key="6">
    <source>
        <dbReference type="SAM" id="Phobius"/>
    </source>
</evidence>
<comment type="caution">
    <text evidence="8">The sequence shown here is derived from an EMBL/GenBank/DDBJ whole genome shotgun (WGS) entry which is preliminary data.</text>
</comment>
<dbReference type="InterPro" id="IPR000620">
    <property type="entry name" value="EamA_dom"/>
</dbReference>
<evidence type="ECO:0000256" key="4">
    <source>
        <dbReference type="ARBA" id="ARBA00022989"/>
    </source>
</evidence>
<dbReference type="EMBL" id="QKYU01000027">
    <property type="protein sequence ID" value="PZW39853.1"/>
    <property type="molecule type" value="Genomic_DNA"/>
</dbReference>